<dbReference type="AlphaFoldDB" id="A0A438IQU1"/>
<evidence type="ECO:0000313" key="3">
    <source>
        <dbReference type="Proteomes" id="UP000288805"/>
    </source>
</evidence>
<evidence type="ECO:0000313" key="2">
    <source>
        <dbReference type="EMBL" id="RVW99084.1"/>
    </source>
</evidence>
<sequence>MARGPGNGLFGWKLTGSSSHGLTLGLKEQEKDGGLAKRDGSLGRKLKDILKVAGVLEAGPSSSNWAAGLGCHSSVLMEGLEREGPNANQEKAGLLGCLFSRKRPTPEDALTCWVPEEIRREQRVDGFSMTDHALEEEAKRGIRGGIMGDKSTWLTVYEGNDENVNGSWKLGEANKNRDKARCKEESDGASGIQVTENEKEELWRSVAW</sequence>
<dbReference type="Proteomes" id="UP000288805">
    <property type="component" value="Unassembled WGS sequence"/>
</dbReference>
<gene>
    <name evidence="2" type="ORF">CK203_019094</name>
</gene>
<evidence type="ECO:0000256" key="1">
    <source>
        <dbReference type="SAM" id="MobiDB-lite"/>
    </source>
</evidence>
<accession>A0A438IQU1</accession>
<reference evidence="2 3" key="1">
    <citation type="journal article" date="2018" name="PLoS Genet.">
        <title>Population sequencing reveals clonal diversity and ancestral inbreeding in the grapevine cultivar Chardonnay.</title>
        <authorList>
            <person name="Roach M.J."/>
            <person name="Johnson D.L."/>
            <person name="Bohlmann J."/>
            <person name="van Vuuren H.J."/>
            <person name="Jones S.J."/>
            <person name="Pretorius I.S."/>
            <person name="Schmidt S.A."/>
            <person name="Borneman A.R."/>
        </authorList>
    </citation>
    <scope>NUCLEOTIDE SEQUENCE [LARGE SCALE GENOMIC DNA]</scope>
    <source>
        <strain evidence="3">cv. Chardonnay</strain>
        <tissue evidence="2">Leaf</tissue>
    </source>
</reference>
<feature type="region of interest" description="Disordered" evidence="1">
    <location>
        <begin position="169"/>
        <end position="196"/>
    </location>
</feature>
<organism evidence="2 3">
    <name type="scientific">Vitis vinifera</name>
    <name type="common">Grape</name>
    <dbReference type="NCBI Taxonomy" id="29760"/>
    <lineage>
        <taxon>Eukaryota</taxon>
        <taxon>Viridiplantae</taxon>
        <taxon>Streptophyta</taxon>
        <taxon>Embryophyta</taxon>
        <taxon>Tracheophyta</taxon>
        <taxon>Spermatophyta</taxon>
        <taxon>Magnoliopsida</taxon>
        <taxon>eudicotyledons</taxon>
        <taxon>Gunneridae</taxon>
        <taxon>Pentapetalae</taxon>
        <taxon>rosids</taxon>
        <taxon>Vitales</taxon>
        <taxon>Vitaceae</taxon>
        <taxon>Viteae</taxon>
        <taxon>Vitis</taxon>
    </lineage>
</organism>
<feature type="compositionally biased region" description="Basic and acidic residues" evidence="1">
    <location>
        <begin position="172"/>
        <end position="186"/>
    </location>
</feature>
<proteinExistence type="predicted"/>
<comment type="caution">
    <text evidence="2">The sequence shown here is derived from an EMBL/GenBank/DDBJ whole genome shotgun (WGS) entry which is preliminary data.</text>
</comment>
<dbReference type="EMBL" id="QGNW01000089">
    <property type="protein sequence ID" value="RVW99084.1"/>
    <property type="molecule type" value="Genomic_DNA"/>
</dbReference>
<protein>
    <submittedName>
        <fullName evidence="2">Uncharacterized protein</fullName>
    </submittedName>
</protein>
<name>A0A438IQU1_VITVI</name>